<name>A0A4R7SQY6_9BACT</name>
<comment type="caution">
    <text evidence="2">The sequence shown here is derived from an EMBL/GenBank/DDBJ whole genome shotgun (WGS) entry which is preliminary data.</text>
</comment>
<dbReference type="PANTHER" id="PTHR41339">
    <property type="entry name" value="LIPL48"/>
    <property type="match status" value="1"/>
</dbReference>
<feature type="signal peptide" evidence="1">
    <location>
        <begin position="1"/>
        <end position="25"/>
    </location>
</feature>
<reference evidence="2 3" key="1">
    <citation type="submission" date="2019-03" db="EMBL/GenBank/DDBJ databases">
        <title>Genomic Encyclopedia of Archaeal and Bacterial Type Strains, Phase II (KMG-II): from individual species to whole genera.</title>
        <authorList>
            <person name="Goeker M."/>
        </authorList>
    </citation>
    <scope>NUCLEOTIDE SEQUENCE [LARGE SCALE GENOMIC DNA]</scope>
    <source>
        <strain evidence="2 3">ATCC 25309</strain>
    </source>
</reference>
<dbReference type="OrthoDB" id="237393at2"/>
<organism evidence="2 3">
    <name type="scientific">Prosthecobacter fusiformis</name>
    <dbReference type="NCBI Taxonomy" id="48464"/>
    <lineage>
        <taxon>Bacteria</taxon>
        <taxon>Pseudomonadati</taxon>
        <taxon>Verrucomicrobiota</taxon>
        <taxon>Verrucomicrobiia</taxon>
        <taxon>Verrucomicrobiales</taxon>
        <taxon>Verrucomicrobiaceae</taxon>
        <taxon>Prosthecobacter</taxon>
    </lineage>
</organism>
<gene>
    <name evidence="2" type="ORF">EI77_00124</name>
</gene>
<dbReference type="RefSeq" id="WP_133792821.1">
    <property type="nucleotide sequence ID" value="NZ_SOCA01000001.1"/>
</dbReference>
<evidence type="ECO:0000313" key="2">
    <source>
        <dbReference type="EMBL" id="TDU80826.1"/>
    </source>
</evidence>
<feature type="chain" id="PRO_5020982841" description="FG-GAP repeat protein" evidence="1">
    <location>
        <begin position="26"/>
        <end position="652"/>
    </location>
</feature>
<accession>A0A4R7SQY6</accession>
<dbReference type="EMBL" id="SOCA01000001">
    <property type="protein sequence ID" value="TDU80826.1"/>
    <property type="molecule type" value="Genomic_DNA"/>
</dbReference>
<keyword evidence="1" id="KW-0732">Signal</keyword>
<protein>
    <recommendedName>
        <fullName evidence="4">FG-GAP repeat protein</fullName>
    </recommendedName>
</protein>
<dbReference type="Proteomes" id="UP000295662">
    <property type="component" value="Unassembled WGS sequence"/>
</dbReference>
<evidence type="ECO:0000313" key="3">
    <source>
        <dbReference type="Proteomes" id="UP000295662"/>
    </source>
</evidence>
<dbReference type="PANTHER" id="PTHR41339:SF1">
    <property type="entry name" value="SECRETED PROTEIN"/>
    <property type="match status" value="1"/>
</dbReference>
<dbReference type="AlphaFoldDB" id="A0A4R7SQY6"/>
<proteinExistence type="predicted"/>
<keyword evidence="3" id="KW-1185">Reference proteome</keyword>
<evidence type="ECO:0000256" key="1">
    <source>
        <dbReference type="SAM" id="SignalP"/>
    </source>
</evidence>
<sequence>MKHTLKTTLLAAVALASAAATEARADFVVVGSQNDNRILTDTRWTRDNVYILGRVIFVANGAKLTIEPGTIIRGLPPALSGFAEEPGTLVTARGGKVIANGTVDAPIIFTSLTDTNVPGGAATVPTSFTNAVGTVVNVTATPASDLNNYAPGGPTGNNGFSKAGLWGGIIMSGRGHVAANTGNRDLDADGIWDAHADSLTENFRKIQNAGVGTDFPEGLSSGSGSTVLNGDLAIYGGTDDTDDSGVLRYVVNRYGGFVIGAAAVGNEINGITLCGVGSSTVIEHVEVYQNKDDGFEWFGGKHDTRFLFSSSNQDDSFDGDEGFRGNHQFWTVIQGTINSSGNSLRSGHDGLNTAIGQVITGSDYSYDKLMEWDGGEPDNGDRLPMTDLSVFNFTMLAGSTKREGMNPKLEAHLAMHNGVVENTSTMNKSAETGGGSITTMLTWSNLYAFIANGNNGDGTLVNSSTVAVGSTTATVGGVVIPFLTQINTMQTPGASQLRTPWRFSTTSTPVVPCPLYTKNGLDPRLNPAGAAYNVPYADDERVVLPEGFVNAAFAGSMRDNNQMFGWTSLAALDVFPTTNLARPVITLDVSDNHPSISFPTAGADIKYVIEKSVDGRSWSVVTTNPVSDATTVSYTDESTDADESVLYRVYGL</sequence>
<evidence type="ECO:0008006" key="4">
    <source>
        <dbReference type="Google" id="ProtNLM"/>
    </source>
</evidence>